<dbReference type="KEGG" id="tae:TepiRe1_1502"/>
<dbReference type="InterPro" id="IPR047048">
    <property type="entry name" value="TlyA"/>
</dbReference>
<dbReference type="GO" id="GO:0008168">
    <property type="term" value="F:methyltransferase activity"/>
    <property type="evidence" value="ECO:0007669"/>
    <property type="project" value="UniProtKB-KW"/>
</dbReference>
<keyword evidence="5" id="KW-0808">Transferase</keyword>
<dbReference type="InterPro" id="IPR002942">
    <property type="entry name" value="S4_RNA-bd"/>
</dbReference>
<accession>F4LV11</accession>
<evidence type="ECO:0000256" key="2">
    <source>
        <dbReference type="ARBA" id="ARBA00029460"/>
    </source>
</evidence>
<dbReference type="PATRIC" id="fig|1209989.3.peg.1703"/>
<dbReference type="GO" id="GO:0003723">
    <property type="term" value="F:RNA binding"/>
    <property type="evidence" value="ECO:0007669"/>
    <property type="project" value="UniProtKB-KW"/>
</dbReference>
<name>F4LV11_TEPAE</name>
<reference evidence="6" key="1">
    <citation type="journal article" date="2013" name="Genome Announc.">
        <title>First genome sequence of a syntrophic acetate-oxidizing bacterium, Tepidanaerobacter acetatoxydans strain Re1.</title>
        <authorList>
            <person name="Manzoor S."/>
            <person name="Bongcam-Rudloff E."/>
            <person name="Schnurer A."/>
            <person name="Muller B."/>
        </authorList>
    </citation>
    <scope>NUCLEOTIDE SEQUENCE [LARGE SCALE GENOMIC DNA]</scope>
    <source>
        <strain evidence="6">Re1</strain>
    </source>
</reference>
<sequence>MSQNKQRLDVLLVNKGMVDSREKAKAEIMCGNVIVNAQIIDKPGTLIDVESNITIKKKSLPYVSRGGLKLEKALELFNIKVKDKIVLDAGASTGGFTDCMLKKGAKKVYAVDVGYGQLAYSLREDVRVVVLERKNVRYLSFEDIGEKVDIITADLSFISLSKVFEPFYKLLNENGDLITLIKPQFEVGREDVGKKGVVKDFNLHVKAINKIISNAAEHNFFVIGLTFSPIKGPKGNIEYLAHFRKDLKVGNSVDIEDVVKKSHLELL</sequence>
<dbReference type="RefSeq" id="WP_013778460.1">
    <property type="nucleotide sequence ID" value="NC_015519.1"/>
</dbReference>
<dbReference type="AlphaFoldDB" id="F4LV11"/>
<dbReference type="SUPFAM" id="SSF53335">
    <property type="entry name" value="S-adenosyl-L-methionine-dependent methyltransferases"/>
    <property type="match status" value="1"/>
</dbReference>
<dbReference type="Pfam" id="PF01728">
    <property type="entry name" value="FtsJ"/>
    <property type="match status" value="1"/>
</dbReference>
<dbReference type="PIRSF" id="PIRSF005578">
    <property type="entry name" value="TlyA"/>
    <property type="match status" value="1"/>
</dbReference>
<dbReference type="PANTHER" id="PTHR32319">
    <property type="entry name" value="BACTERIAL HEMOLYSIN-LIKE PROTEIN"/>
    <property type="match status" value="1"/>
</dbReference>
<dbReference type="NCBIfam" id="TIGR00478">
    <property type="entry name" value="tly"/>
    <property type="match status" value="1"/>
</dbReference>
<accession>L0S376</accession>
<evidence type="ECO:0000256" key="1">
    <source>
        <dbReference type="ARBA" id="ARBA00022884"/>
    </source>
</evidence>
<dbReference type="HOGENOM" id="CLU_058015_3_0_9"/>
<dbReference type="Pfam" id="PF01479">
    <property type="entry name" value="S4"/>
    <property type="match status" value="1"/>
</dbReference>
<feature type="domain" description="RNA-binding S4" evidence="4">
    <location>
        <begin position="6"/>
        <end position="71"/>
    </location>
</feature>
<dbReference type="InterPro" id="IPR036986">
    <property type="entry name" value="S4_RNA-bd_sf"/>
</dbReference>
<dbReference type="InterPro" id="IPR002877">
    <property type="entry name" value="RNA_MeTrfase_FtsJ_dom"/>
</dbReference>
<organism evidence="5 6">
    <name type="scientific">Tepidanaerobacter acetatoxydans (strain DSM 21804 / JCM 16047 / Re1)</name>
    <dbReference type="NCBI Taxonomy" id="1209989"/>
    <lineage>
        <taxon>Bacteria</taxon>
        <taxon>Bacillati</taxon>
        <taxon>Bacillota</taxon>
        <taxon>Clostridia</taxon>
        <taxon>Thermosediminibacterales</taxon>
        <taxon>Tepidanaerobacteraceae</taxon>
        <taxon>Tepidanaerobacter</taxon>
    </lineage>
</organism>
<dbReference type="STRING" id="1209989.TepRe1_1391"/>
<evidence type="ECO:0000256" key="3">
    <source>
        <dbReference type="PROSITE-ProRule" id="PRU00182"/>
    </source>
</evidence>
<dbReference type="eggNOG" id="COG1189">
    <property type="taxonomic scope" value="Bacteria"/>
</dbReference>
<dbReference type="GO" id="GO:0032259">
    <property type="term" value="P:methylation"/>
    <property type="evidence" value="ECO:0007669"/>
    <property type="project" value="UniProtKB-KW"/>
</dbReference>
<comment type="similarity">
    <text evidence="2">Belongs to the TlyA family.</text>
</comment>
<gene>
    <name evidence="5" type="primary">yqxC</name>
    <name evidence="5" type="ordered locus">TEPIRE1_1502</name>
</gene>
<dbReference type="CDD" id="cd02440">
    <property type="entry name" value="AdoMet_MTases"/>
    <property type="match status" value="1"/>
</dbReference>
<dbReference type="InterPro" id="IPR004538">
    <property type="entry name" value="Hemolysin_A/TlyA"/>
</dbReference>
<dbReference type="SUPFAM" id="SSF55174">
    <property type="entry name" value="Alpha-L RNA-binding motif"/>
    <property type="match status" value="1"/>
</dbReference>
<evidence type="ECO:0000259" key="4">
    <source>
        <dbReference type="SMART" id="SM00363"/>
    </source>
</evidence>
<evidence type="ECO:0000313" key="6">
    <source>
        <dbReference type="Proteomes" id="UP000010802"/>
    </source>
</evidence>
<keyword evidence="6" id="KW-1185">Reference proteome</keyword>
<dbReference type="EMBL" id="HF563609">
    <property type="protein sequence ID" value="CCP26252.1"/>
    <property type="molecule type" value="Genomic_DNA"/>
</dbReference>
<evidence type="ECO:0000313" key="5">
    <source>
        <dbReference type="EMBL" id="CCP26252.1"/>
    </source>
</evidence>
<dbReference type="InterPro" id="IPR029063">
    <property type="entry name" value="SAM-dependent_MTases_sf"/>
</dbReference>
<dbReference type="SMART" id="SM00363">
    <property type="entry name" value="S4"/>
    <property type="match status" value="1"/>
</dbReference>
<dbReference type="OrthoDB" id="9784736at2"/>
<proteinExistence type="inferred from homology"/>
<protein>
    <submittedName>
        <fullName evidence="5">Putative methyltransferase with RNA binding domain</fullName>
    </submittedName>
</protein>
<dbReference type="KEGG" id="tep:TepRe1_1391"/>
<dbReference type="PROSITE" id="PS50889">
    <property type="entry name" value="S4"/>
    <property type="match status" value="1"/>
</dbReference>
<dbReference type="CDD" id="cd00165">
    <property type="entry name" value="S4"/>
    <property type="match status" value="1"/>
</dbReference>
<dbReference type="Gene3D" id="3.10.290.10">
    <property type="entry name" value="RNA-binding S4 domain"/>
    <property type="match status" value="1"/>
</dbReference>
<dbReference type="Gene3D" id="3.40.50.150">
    <property type="entry name" value="Vaccinia Virus protein VP39"/>
    <property type="match status" value="1"/>
</dbReference>
<dbReference type="Proteomes" id="UP000010802">
    <property type="component" value="Chromosome"/>
</dbReference>
<keyword evidence="1 3" id="KW-0694">RNA-binding</keyword>
<keyword evidence="5" id="KW-0489">Methyltransferase</keyword>
<dbReference type="PANTHER" id="PTHR32319:SF0">
    <property type="entry name" value="BACTERIAL HEMOLYSIN-LIKE PROTEIN"/>
    <property type="match status" value="1"/>
</dbReference>